<protein>
    <submittedName>
        <fullName evidence="1">Uncharacterized protein</fullName>
    </submittedName>
</protein>
<sequence length="61" mass="6845">MSRFLHIKPVLVQKAGHTRKKAAGFPPAAFFTAKDYSELKISDIQNTNEIPNFHPISPPLK</sequence>
<evidence type="ECO:0000313" key="1">
    <source>
        <dbReference type="EMBL" id="QTA91376.1"/>
    </source>
</evidence>
<evidence type="ECO:0000313" key="2">
    <source>
        <dbReference type="Proteomes" id="UP000663722"/>
    </source>
</evidence>
<dbReference type="Proteomes" id="UP000663722">
    <property type="component" value="Chromosome"/>
</dbReference>
<dbReference type="EMBL" id="CP061800">
    <property type="protein sequence ID" value="QTA91376.1"/>
    <property type="molecule type" value="Genomic_DNA"/>
</dbReference>
<accession>A0A975GRS3</accession>
<proteinExistence type="predicted"/>
<dbReference type="AlphaFoldDB" id="A0A975GRS3"/>
<keyword evidence="2" id="KW-1185">Reference proteome</keyword>
<name>A0A975GRS3_9BACT</name>
<gene>
    <name evidence="1" type="ORF">dnm_074410</name>
</gene>
<organism evidence="1 2">
    <name type="scientific">Desulfonema magnum</name>
    <dbReference type="NCBI Taxonomy" id="45655"/>
    <lineage>
        <taxon>Bacteria</taxon>
        <taxon>Pseudomonadati</taxon>
        <taxon>Thermodesulfobacteriota</taxon>
        <taxon>Desulfobacteria</taxon>
        <taxon>Desulfobacterales</taxon>
        <taxon>Desulfococcaceae</taxon>
        <taxon>Desulfonema</taxon>
    </lineage>
</organism>
<dbReference type="KEGG" id="dmm:dnm_074410"/>
<reference evidence="1" key="1">
    <citation type="journal article" date="2021" name="Microb. Physiol.">
        <title>Proteogenomic Insights into the Physiology of Marine, Sulfate-Reducing, Filamentous Desulfonema limicola and Desulfonema magnum.</title>
        <authorList>
            <person name="Schnaars V."/>
            <person name="Wohlbrand L."/>
            <person name="Scheve S."/>
            <person name="Hinrichs C."/>
            <person name="Reinhardt R."/>
            <person name="Rabus R."/>
        </authorList>
    </citation>
    <scope>NUCLEOTIDE SEQUENCE</scope>
    <source>
        <strain evidence="1">4be13</strain>
    </source>
</reference>